<protein>
    <submittedName>
        <fullName evidence="1">Uncharacterized protein</fullName>
    </submittedName>
</protein>
<gene>
    <name evidence="1" type="ORF">NQ176_g1747</name>
</gene>
<proteinExistence type="predicted"/>
<comment type="caution">
    <text evidence="1">The sequence shown here is derived from an EMBL/GenBank/DDBJ whole genome shotgun (WGS) entry which is preliminary data.</text>
</comment>
<accession>A0ACC1NSK0</accession>
<evidence type="ECO:0000313" key="1">
    <source>
        <dbReference type="EMBL" id="KAJ2981902.1"/>
    </source>
</evidence>
<keyword evidence="2" id="KW-1185">Reference proteome</keyword>
<name>A0ACC1NSK0_9HYPO</name>
<reference evidence="1" key="1">
    <citation type="submission" date="2022-08" db="EMBL/GenBank/DDBJ databases">
        <title>Genome Sequence of Lecanicillium fungicola.</title>
        <authorList>
            <person name="Buettner E."/>
        </authorList>
    </citation>
    <scope>NUCLEOTIDE SEQUENCE</scope>
    <source>
        <strain evidence="1">Babe33</strain>
    </source>
</reference>
<evidence type="ECO:0000313" key="2">
    <source>
        <dbReference type="Proteomes" id="UP001143910"/>
    </source>
</evidence>
<dbReference type="EMBL" id="JANJQO010000105">
    <property type="protein sequence ID" value="KAJ2981902.1"/>
    <property type="molecule type" value="Genomic_DNA"/>
</dbReference>
<dbReference type="Proteomes" id="UP001143910">
    <property type="component" value="Unassembled WGS sequence"/>
</dbReference>
<organism evidence="1 2">
    <name type="scientific">Zarea fungicola</name>
    <dbReference type="NCBI Taxonomy" id="93591"/>
    <lineage>
        <taxon>Eukaryota</taxon>
        <taxon>Fungi</taxon>
        <taxon>Dikarya</taxon>
        <taxon>Ascomycota</taxon>
        <taxon>Pezizomycotina</taxon>
        <taxon>Sordariomycetes</taxon>
        <taxon>Hypocreomycetidae</taxon>
        <taxon>Hypocreales</taxon>
        <taxon>Cordycipitaceae</taxon>
        <taxon>Zarea</taxon>
    </lineage>
</organism>
<sequence>MIDSSSIGTTPSPSRSYTVEDIPVHHRSIFENFQALMHDINNNHAEVVACIAAFLNSVPLIHSVLPPTEYGSLPTPPAQTPSRQVVDPADGEGTNHLHNRAPSSDNAPSSPDNAYKRAVAIAGRLPRQLGSVNVLSELQRDLQRERDRTRHSAQQEHRTPWLRSQSGEEMGNHSEILEDDDHNLQPSQRFEMAVERYWRVVIAQRYRAALQNKEKRTHSVAEEFGRKYLPDEVKRGLSKKASQDKWKRIIRQHQFWEQLAVSCGAGVLLLLPGEFQNEQWVCPLRRRRQG</sequence>